<protein>
    <submittedName>
        <fullName evidence="1">Uncharacterized protein</fullName>
    </submittedName>
</protein>
<dbReference type="Proteomes" id="UP000825072">
    <property type="component" value="Chromosome 1"/>
</dbReference>
<evidence type="ECO:0000313" key="2">
    <source>
        <dbReference type="Proteomes" id="UP000825072"/>
    </source>
</evidence>
<accession>A0AAD1NX01</accession>
<organism evidence="1 2">
    <name type="scientific">Cutibacterium modestum</name>
    <dbReference type="NCBI Taxonomy" id="2559073"/>
    <lineage>
        <taxon>Bacteria</taxon>
        <taxon>Bacillati</taxon>
        <taxon>Actinomycetota</taxon>
        <taxon>Actinomycetes</taxon>
        <taxon>Propionibacteriales</taxon>
        <taxon>Propionibacteriaceae</taxon>
        <taxon>Cutibacterium</taxon>
    </lineage>
</organism>
<sequence length="53" mass="5881">MPVTSDDAPTPFPKLSDTIYRCDYVARQIAVKRNTNYGVTGAEKTAMTRVSSR</sequence>
<reference evidence="1" key="1">
    <citation type="submission" date="2021-06" db="EMBL/GenBank/DDBJ databases">
        <title>Genome sequence of Cutibacterium modestum strain KB17-24694.</title>
        <authorList>
            <person name="Dekio I."/>
            <person name="Asahina A."/>
            <person name="Nishida M."/>
        </authorList>
    </citation>
    <scope>NUCLEOTIDE SEQUENCE</scope>
    <source>
        <strain evidence="1">KB17-24694</strain>
    </source>
</reference>
<evidence type="ECO:0000313" key="1">
    <source>
        <dbReference type="EMBL" id="BCY26319.1"/>
    </source>
</evidence>
<name>A0AAD1NX01_9ACTN</name>
<gene>
    <name evidence="1" type="ORF">KB1_23090</name>
</gene>
<proteinExistence type="predicted"/>
<dbReference type="AlphaFoldDB" id="A0AAD1NX01"/>
<dbReference type="RefSeq" id="WP_002528190.1">
    <property type="nucleotide sequence ID" value="NZ_PCZR01000002.1"/>
</dbReference>
<dbReference type="EMBL" id="AP024747">
    <property type="protein sequence ID" value="BCY26319.1"/>
    <property type="molecule type" value="Genomic_DNA"/>
</dbReference>